<protein>
    <submittedName>
        <fullName evidence="2">Uncharacterized protein</fullName>
    </submittedName>
</protein>
<evidence type="ECO:0000313" key="2">
    <source>
        <dbReference type="EMBL" id="BBI21283.1"/>
    </source>
</evidence>
<dbReference type="AlphaFoldDB" id="A0A3T1CK33"/>
<reference evidence="2 3" key="1">
    <citation type="submission" date="2019-01" db="EMBL/GenBank/DDBJ databases">
        <title>Complete genome sequence of Erythrobacter flavus KJ5.</title>
        <authorList>
            <person name="Kanesaki Y."/>
            <person name="Brotosudarmo T."/>
            <person name="Moriuchi R."/>
            <person name="Awai K."/>
        </authorList>
    </citation>
    <scope>NUCLEOTIDE SEQUENCE [LARGE SCALE GENOMIC DNA]</scope>
    <source>
        <strain evidence="2 3">KJ5</strain>
    </source>
</reference>
<sequence>MNHGQAWVHSARDPEPNTSMHRMSAEWSVPYAKIVENDLGLIASTLVPVKDELDRQFASNIYSVVGAAADRVGNVVEAKKAGSFAESMLEMLEKIELGVDREGNVSMPQIHAGPDAYEKIVKEIDNVPQDISDRIEKLKEKKIQEALEREEKRKNKFKRDT</sequence>
<feature type="region of interest" description="Disordered" evidence="1">
    <location>
        <begin position="1"/>
        <end position="20"/>
    </location>
</feature>
<dbReference type="Proteomes" id="UP000290057">
    <property type="component" value="Chromosome"/>
</dbReference>
<organism evidence="2 3">
    <name type="scientific">Qipengyuania flava</name>
    <dbReference type="NCBI Taxonomy" id="192812"/>
    <lineage>
        <taxon>Bacteria</taxon>
        <taxon>Pseudomonadati</taxon>
        <taxon>Pseudomonadota</taxon>
        <taxon>Alphaproteobacteria</taxon>
        <taxon>Sphingomonadales</taxon>
        <taxon>Erythrobacteraceae</taxon>
        <taxon>Qipengyuania</taxon>
    </lineage>
</organism>
<proteinExistence type="predicted"/>
<gene>
    <name evidence="2" type="ORF">EKJ_21300</name>
</gene>
<keyword evidence="3" id="KW-1185">Reference proteome</keyword>
<accession>A0A3T1CK33</accession>
<dbReference type="EMBL" id="AP019389">
    <property type="protein sequence ID" value="BBI21283.1"/>
    <property type="molecule type" value="Genomic_DNA"/>
</dbReference>
<name>A0A3T1CK33_9SPHN</name>
<evidence type="ECO:0000256" key="1">
    <source>
        <dbReference type="SAM" id="MobiDB-lite"/>
    </source>
</evidence>
<evidence type="ECO:0000313" key="3">
    <source>
        <dbReference type="Proteomes" id="UP000290057"/>
    </source>
</evidence>